<accession>A0A550BTG9</accession>
<comment type="caution">
    <text evidence="2">The sequence shown here is derived from an EMBL/GenBank/DDBJ whole genome shotgun (WGS) entry which is preliminary data.</text>
</comment>
<dbReference type="EMBL" id="VDMD01000091">
    <property type="protein sequence ID" value="TRM55832.1"/>
    <property type="molecule type" value="Genomic_DNA"/>
</dbReference>
<sequence>PLRFTQWCDCEGISESLRMPADAILLATFAADTHKGGTGGRPRAQLDVWGYSYGTRQWCPLERRRLPRRKHPQDDQQERRRVQPSPPEPCQPPSVRSREGALVLSLSRPATLRALGCRLISFWGCRHLGELLPCTNRKYDLVYNPARNTDMAPQRS</sequence>
<evidence type="ECO:0000313" key="3">
    <source>
        <dbReference type="Proteomes" id="UP000320762"/>
    </source>
</evidence>
<evidence type="ECO:0000313" key="2">
    <source>
        <dbReference type="EMBL" id="TRM55832.1"/>
    </source>
</evidence>
<keyword evidence="3" id="KW-1185">Reference proteome</keyword>
<name>A0A550BTG9_9AGAR</name>
<evidence type="ECO:0000256" key="1">
    <source>
        <dbReference type="SAM" id="MobiDB-lite"/>
    </source>
</evidence>
<protein>
    <submittedName>
        <fullName evidence="2">Uncharacterized protein</fullName>
    </submittedName>
</protein>
<dbReference type="Proteomes" id="UP000320762">
    <property type="component" value="Unassembled WGS sequence"/>
</dbReference>
<feature type="non-terminal residue" evidence="2">
    <location>
        <position position="1"/>
    </location>
</feature>
<dbReference type="OrthoDB" id="2506773at2759"/>
<feature type="region of interest" description="Disordered" evidence="1">
    <location>
        <begin position="64"/>
        <end position="96"/>
    </location>
</feature>
<organism evidence="2 3">
    <name type="scientific">Schizophyllum amplum</name>
    <dbReference type="NCBI Taxonomy" id="97359"/>
    <lineage>
        <taxon>Eukaryota</taxon>
        <taxon>Fungi</taxon>
        <taxon>Dikarya</taxon>
        <taxon>Basidiomycota</taxon>
        <taxon>Agaricomycotina</taxon>
        <taxon>Agaricomycetes</taxon>
        <taxon>Agaricomycetidae</taxon>
        <taxon>Agaricales</taxon>
        <taxon>Schizophyllaceae</taxon>
        <taxon>Schizophyllum</taxon>
    </lineage>
</organism>
<reference evidence="2 3" key="1">
    <citation type="journal article" date="2019" name="New Phytol.">
        <title>Comparative genomics reveals unique wood-decay strategies and fruiting body development in the Schizophyllaceae.</title>
        <authorList>
            <person name="Almasi E."/>
            <person name="Sahu N."/>
            <person name="Krizsan K."/>
            <person name="Balint B."/>
            <person name="Kovacs G.M."/>
            <person name="Kiss B."/>
            <person name="Cseklye J."/>
            <person name="Drula E."/>
            <person name="Henrissat B."/>
            <person name="Nagy I."/>
            <person name="Chovatia M."/>
            <person name="Adam C."/>
            <person name="LaButti K."/>
            <person name="Lipzen A."/>
            <person name="Riley R."/>
            <person name="Grigoriev I.V."/>
            <person name="Nagy L.G."/>
        </authorList>
    </citation>
    <scope>NUCLEOTIDE SEQUENCE [LARGE SCALE GENOMIC DNA]</scope>
    <source>
        <strain evidence="2 3">NL-1724</strain>
    </source>
</reference>
<gene>
    <name evidence="2" type="ORF">BD626DRAFT_415296</name>
</gene>
<dbReference type="AlphaFoldDB" id="A0A550BTG9"/>
<feature type="compositionally biased region" description="Basic and acidic residues" evidence="1">
    <location>
        <begin position="72"/>
        <end position="81"/>
    </location>
</feature>
<proteinExistence type="predicted"/>